<dbReference type="InterPro" id="IPR019734">
    <property type="entry name" value="TPR_rpt"/>
</dbReference>
<feature type="region of interest" description="Disordered" evidence="2">
    <location>
        <begin position="1"/>
        <end position="51"/>
    </location>
</feature>
<evidence type="ECO:0000313" key="4">
    <source>
        <dbReference type="Proteomes" id="UP001345219"/>
    </source>
</evidence>
<organism evidence="3 4">
    <name type="scientific">Trapa incisa</name>
    <dbReference type="NCBI Taxonomy" id="236973"/>
    <lineage>
        <taxon>Eukaryota</taxon>
        <taxon>Viridiplantae</taxon>
        <taxon>Streptophyta</taxon>
        <taxon>Embryophyta</taxon>
        <taxon>Tracheophyta</taxon>
        <taxon>Spermatophyta</taxon>
        <taxon>Magnoliopsida</taxon>
        <taxon>eudicotyledons</taxon>
        <taxon>Gunneridae</taxon>
        <taxon>Pentapetalae</taxon>
        <taxon>rosids</taxon>
        <taxon>malvids</taxon>
        <taxon>Myrtales</taxon>
        <taxon>Lythraceae</taxon>
        <taxon>Trapa</taxon>
    </lineage>
</organism>
<protein>
    <recommendedName>
        <fullName evidence="5">General transcription factor 3C polypeptide 3</fullName>
    </recommendedName>
</protein>
<dbReference type="Pfam" id="PF14559">
    <property type="entry name" value="TPR_19"/>
    <property type="match status" value="1"/>
</dbReference>
<dbReference type="GO" id="GO:0000127">
    <property type="term" value="C:transcription factor TFIIIC complex"/>
    <property type="evidence" value="ECO:0007669"/>
    <property type="project" value="TreeGrafter"/>
</dbReference>
<evidence type="ECO:0000256" key="2">
    <source>
        <dbReference type="SAM" id="MobiDB-lite"/>
    </source>
</evidence>
<feature type="repeat" description="TPR" evidence="1">
    <location>
        <begin position="262"/>
        <end position="295"/>
    </location>
</feature>
<dbReference type="PANTHER" id="PTHR23082:SF0">
    <property type="entry name" value="GENERAL TRANSCRIPTION FACTOR 3C POLYPEPTIDE 3"/>
    <property type="match status" value="1"/>
</dbReference>
<evidence type="ECO:0008006" key="5">
    <source>
        <dbReference type="Google" id="ProtNLM"/>
    </source>
</evidence>
<feature type="compositionally biased region" description="Acidic residues" evidence="2">
    <location>
        <begin position="29"/>
        <end position="49"/>
    </location>
</feature>
<dbReference type="SMART" id="SM00028">
    <property type="entry name" value="TPR"/>
    <property type="match status" value="8"/>
</dbReference>
<proteinExistence type="predicted"/>
<evidence type="ECO:0000256" key="1">
    <source>
        <dbReference type="PROSITE-ProRule" id="PRU00339"/>
    </source>
</evidence>
<gene>
    <name evidence="3" type="ORF">SAY87_019246</name>
</gene>
<keyword evidence="4" id="KW-1185">Reference proteome</keyword>
<sequence length="932" mass="105995">MEGRGEEGEAELTATAAVDEGDGVNLTGEEQEEEEKDEDEEEGEDEDEDYAFRFESGMDPLDFTHEDAGGLQPYQRFERFEDEAKAEKKRKALAEPLGPQFMFPSIDEGPSKKGRLDDISGATMSEIMEAMVYGKVCKRPRKLKKKGRRKGSKKKIDPRISTMLGDATLHYAHGRYEEAISVLKEVVLESPNLPDPFHTFGLIYMALGNEKKAMDFYMIAAMLSPRDSSLWELLYNWSIKQGNRGQAKYCLTKAITAEPENISLRFQLASIYLEVGDYQRAAESYEQIQKISPANVEALMIGAKLYLQSGKTERAIAVLADYIKNQSPRADVRVINLLAAVYMQNNTWDKALQLIEQENKFRGKLDPKLIVKAGTCHLHLKNVKRAESLFNALQVESEHDHADLINEIADSYVSIEDFPSALRYYLSLEGKFEANGFFHLKIAKCYLSLNMKAQAISSFYKGLHILEDDIDARTTLASLLQEENREDEAISLLSPPNNLGDEDPNKPKPWWEHEKVILKLCSLYRAKGMIEAFVDVLFPLVRESLSTEALWNKVRPKKRLSNRVLYERTRILDEQKTDNVFSGFRPVAQSSDLLKASRARKLLQKRETLKEGLRSAASVSGVDWDSDNAEDEQSETVQQQMAKEPPLHIAWKEHEYQCLIINLCKALTSLGRYLEALEVINLSMRLAGNVLLSEVKDELRSVGAQIAYNTTDPKHGFDWVRQLVEKHPDRLVAWNCYYKVVSRLDGIFSKHSHFLHNMRSKDPESVSPIIISGHQFNAKSRAQDAAREYLEAYKLQPDNPLINLCVGTSLINLALGFRLKNKQQCLAQALAFLFNNTRLTENSQESIYNIARAFHQVGLVSLAALYYEKVIRCKEKDYPIPSLPNEDPIPMETLRPGYCNLRREAAYNLHLIYKKSGAHDLARQVLKDHCTF</sequence>
<keyword evidence="1" id="KW-0802">TPR repeat</keyword>
<dbReference type="PROSITE" id="PS50005">
    <property type="entry name" value="TPR"/>
    <property type="match status" value="2"/>
</dbReference>
<dbReference type="Gene3D" id="1.25.40.10">
    <property type="entry name" value="Tetratricopeptide repeat domain"/>
    <property type="match status" value="3"/>
</dbReference>
<accession>A0AAN7K729</accession>
<dbReference type="GO" id="GO:0006383">
    <property type="term" value="P:transcription by RNA polymerase III"/>
    <property type="evidence" value="ECO:0007669"/>
    <property type="project" value="InterPro"/>
</dbReference>
<evidence type="ECO:0000313" key="3">
    <source>
        <dbReference type="EMBL" id="KAK4757945.1"/>
    </source>
</evidence>
<dbReference type="Proteomes" id="UP001345219">
    <property type="component" value="Chromosome 15"/>
</dbReference>
<dbReference type="SUPFAM" id="SSF48452">
    <property type="entry name" value="TPR-like"/>
    <property type="match status" value="3"/>
</dbReference>
<dbReference type="InterPro" id="IPR039340">
    <property type="entry name" value="Tfc4/TFIIIC-102/Sfc4"/>
</dbReference>
<dbReference type="InterPro" id="IPR011990">
    <property type="entry name" value="TPR-like_helical_dom_sf"/>
</dbReference>
<name>A0AAN7K729_9MYRT</name>
<feature type="repeat" description="TPR" evidence="1">
    <location>
        <begin position="194"/>
        <end position="227"/>
    </location>
</feature>
<dbReference type="AlphaFoldDB" id="A0AAN7K729"/>
<comment type="caution">
    <text evidence="3">The sequence shown here is derived from an EMBL/GenBank/DDBJ whole genome shotgun (WGS) entry which is preliminary data.</text>
</comment>
<dbReference type="PANTHER" id="PTHR23082">
    <property type="entry name" value="TRANSCRIPTION INITIATION FACTOR IIIC TFIIIC , POLYPEPTIDE 3-RELATED"/>
    <property type="match status" value="1"/>
</dbReference>
<dbReference type="EMBL" id="JAXIOK010000012">
    <property type="protein sequence ID" value="KAK4757945.1"/>
    <property type="molecule type" value="Genomic_DNA"/>
</dbReference>
<dbReference type="Pfam" id="PF13181">
    <property type="entry name" value="TPR_8"/>
    <property type="match status" value="1"/>
</dbReference>
<reference evidence="3 4" key="1">
    <citation type="journal article" date="2023" name="Hortic Res">
        <title>Pangenome of water caltrop reveals structural variations and asymmetric subgenome divergence after allopolyploidization.</title>
        <authorList>
            <person name="Zhang X."/>
            <person name="Chen Y."/>
            <person name="Wang L."/>
            <person name="Yuan Y."/>
            <person name="Fang M."/>
            <person name="Shi L."/>
            <person name="Lu R."/>
            <person name="Comes H.P."/>
            <person name="Ma Y."/>
            <person name="Chen Y."/>
            <person name="Huang G."/>
            <person name="Zhou Y."/>
            <person name="Zheng Z."/>
            <person name="Qiu Y."/>
        </authorList>
    </citation>
    <scope>NUCLEOTIDE SEQUENCE [LARGE SCALE GENOMIC DNA]</scope>
    <source>
        <tissue evidence="3">Roots</tissue>
    </source>
</reference>